<accession>A0A7G8BK15</accession>
<organism evidence="2 3">
    <name type="scientific">Alloacidobacterium dinghuense</name>
    <dbReference type="NCBI Taxonomy" id="2763107"/>
    <lineage>
        <taxon>Bacteria</taxon>
        <taxon>Pseudomonadati</taxon>
        <taxon>Acidobacteriota</taxon>
        <taxon>Terriglobia</taxon>
        <taxon>Terriglobales</taxon>
        <taxon>Acidobacteriaceae</taxon>
        <taxon>Alloacidobacterium</taxon>
    </lineage>
</organism>
<reference evidence="2 3" key="1">
    <citation type="submission" date="2020-08" db="EMBL/GenBank/DDBJ databases">
        <title>Edaphobacter telluris sp. nov. and Acidobacterium dinghuensis sp. nov., two acidobacteria isolated from forest soil.</title>
        <authorList>
            <person name="Fu J."/>
            <person name="Qiu L."/>
        </authorList>
    </citation>
    <scope>NUCLEOTIDE SEQUENCE [LARGE SCALE GENOMIC DNA]</scope>
    <source>
        <strain evidence="2">4Y35</strain>
    </source>
</reference>
<dbReference type="PROSITE" id="PS51257">
    <property type="entry name" value="PROKAR_LIPOPROTEIN"/>
    <property type="match status" value="1"/>
</dbReference>
<dbReference type="NCBIfam" id="TIGR03177">
    <property type="entry name" value="pilus_cpaB"/>
    <property type="match status" value="1"/>
</dbReference>
<dbReference type="SMART" id="SM00858">
    <property type="entry name" value="SAF"/>
    <property type="match status" value="1"/>
</dbReference>
<sequence>MNRRLLTILLIAFAIALGCSYVVYRMVGNRIMAAAAQPRATNVLVAANDVKLGSILKSSDLTTTQIVGALPKGAVVKPENAVGRGVLSDIYQGEPILESRLAAPGSGGGLAATIRSGMRACAVKVDEVVGVAGFVTPGMRVDVLISGNPPGTTNVNEGPKVKTLLQNIEVLSAGTDIQKDNEGKPQQVQVVNLLVSPEQAELLSLASNETKIQLVLRNPLDTEVTHPPGSEMTSLFTDIKPVPKVRSAAVHRASGVYTIEVLNGGKRTEEKFVSGEERQ</sequence>
<name>A0A7G8BK15_9BACT</name>
<dbReference type="KEGG" id="adin:H7849_02500"/>
<dbReference type="RefSeq" id="WP_186743886.1">
    <property type="nucleotide sequence ID" value="NZ_CP060394.1"/>
</dbReference>
<evidence type="ECO:0000313" key="2">
    <source>
        <dbReference type="EMBL" id="QNI32885.1"/>
    </source>
</evidence>
<evidence type="ECO:0000259" key="1">
    <source>
        <dbReference type="SMART" id="SM00858"/>
    </source>
</evidence>
<protein>
    <submittedName>
        <fullName evidence="2">Flp pilus assembly protein CpaB</fullName>
    </submittedName>
</protein>
<gene>
    <name evidence="2" type="primary">cpaB</name>
    <name evidence="2" type="ORF">H7849_02500</name>
</gene>
<dbReference type="Pfam" id="PF08666">
    <property type="entry name" value="SAF"/>
    <property type="match status" value="1"/>
</dbReference>
<dbReference type="InterPro" id="IPR031571">
    <property type="entry name" value="RcpC_dom"/>
</dbReference>
<dbReference type="InterPro" id="IPR017592">
    <property type="entry name" value="Pilus_assmbl_Flp-typ_CpaB"/>
</dbReference>
<dbReference type="AlphaFoldDB" id="A0A7G8BK15"/>
<evidence type="ECO:0000313" key="3">
    <source>
        <dbReference type="Proteomes" id="UP000515312"/>
    </source>
</evidence>
<dbReference type="InterPro" id="IPR013974">
    <property type="entry name" value="SAF"/>
</dbReference>
<dbReference type="Proteomes" id="UP000515312">
    <property type="component" value="Chromosome"/>
</dbReference>
<proteinExistence type="predicted"/>
<keyword evidence="3" id="KW-1185">Reference proteome</keyword>
<feature type="domain" description="SAF" evidence="1">
    <location>
        <begin position="41"/>
        <end position="102"/>
    </location>
</feature>
<dbReference type="Gene3D" id="3.90.1210.10">
    <property type="entry name" value="Antifreeze-like/N-acetylneuraminic acid synthase C-terminal domain"/>
    <property type="match status" value="1"/>
</dbReference>
<dbReference type="EMBL" id="CP060394">
    <property type="protein sequence ID" value="QNI32885.1"/>
    <property type="molecule type" value="Genomic_DNA"/>
</dbReference>
<dbReference type="Pfam" id="PF16976">
    <property type="entry name" value="RcpC"/>
    <property type="match status" value="1"/>
</dbReference>
<dbReference type="CDD" id="cd11614">
    <property type="entry name" value="SAF_CpaB_FlgA_like"/>
    <property type="match status" value="1"/>
</dbReference>